<dbReference type="OrthoDB" id="8942538at2"/>
<evidence type="ECO:0000256" key="1">
    <source>
        <dbReference type="SAM" id="MobiDB-lite"/>
    </source>
</evidence>
<evidence type="ECO:0000313" key="3">
    <source>
        <dbReference type="Proteomes" id="UP000343335"/>
    </source>
</evidence>
<dbReference type="AlphaFoldDB" id="A0A5E4SJW3"/>
<sequence length="114" mass="12740">MTQSDKPSVNATSADANARQPGQSEPAGGPVTEAERVHLDELLARHSVTETVDRASVIDLINRLREPDVQTSEDRDRVVKESRLWKEVSHRDTAMSLLNSLAQMAPIFLNQIHW</sequence>
<dbReference type="Proteomes" id="UP000343335">
    <property type="component" value="Unassembled WGS sequence"/>
</dbReference>
<feature type="compositionally biased region" description="Polar residues" evidence="1">
    <location>
        <begin position="1"/>
        <end position="23"/>
    </location>
</feature>
<dbReference type="RefSeq" id="WP_150663122.1">
    <property type="nucleotide sequence ID" value="NZ_CABPSA010000001.1"/>
</dbReference>
<feature type="region of interest" description="Disordered" evidence="1">
    <location>
        <begin position="1"/>
        <end position="33"/>
    </location>
</feature>
<reference evidence="2 3" key="1">
    <citation type="submission" date="2019-08" db="EMBL/GenBank/DDBJ databases">
        <authorList>
            <person name="Peeters C."/>
        </authorList>
    </citation>
    <scope>NUCLEOTIDE SEQUENCE [LARGE SCALE GENOMIC DNA]</scope>
    <source>
        <strain evidence="2 3">LMG 31010</strain>
    </source>
</reference>
<evidence type="ECO:0000313" key="2">
    <source>
        <dbReference type="EMBL" id="VVD76000.1"/>
    </source>
</evidence>
<dbReference type="EMBL" id="CABPSA010000001">
    <property type="protein sequence ID" value="VVD76000.1"/>
    <property type="molecule type" value="Genomic_DNA"/>
</dbReference>
<proteinExistence type="predicted"/>
<protein>
    <submittedName>
        <fullName evidence="2">Uncharacterized protein</fullName>
    </submittedName>
</protein>
<accession>A0A5E4SJW3</accession>
<name>A0A5E4SJW3_9BURK</name>
<organism evidence="2 3">
    <name type="scientific">Pandoraea commovens</name>
    <dbReference type="NCBI Taxonomy" id="2508289"/>
    <lineage>
        <taxon>Bacteria</taxon>
        <taxon>Pseudomonadati</taxon>
        <taxon>Pseudomonadota</taxon>
        <taxon>Betaproteobacteria</taxon>
        <taxon>Burkholderiales</taxon>
        <taxon>Burkholderiaceae</taxon>
        <taxon>Pandoraea</taxon>
    </lineage>
</organism>
<gene>
    <name evidence="2" type="ORF">PCO31010_00880</name>
</gene>